<organism evidence="4 5">
    <name type="scientific">Nitrosomonas nitrosa</name>
    <dbReference type="NCBI Taxonomy" id="52442"/>
    <lineage>
        <taxon>Bacteria</taxon>
        <taxon>Pseudomonadati</taxon>
        <taxon>Pseudomonadota</taxon>
        <taxon>Betaproteobacteria</taxon>
        <taxon>Nitrosomonadales</taxon>
        <taxon>Nitrosomonadaceae</taxon>
        <taxon>Nitrosomonas</taxon>
    </lineage>
</organism>
<feature type="domain" description="Transposase IS4-like" evidence="2">
    <location>
        <begin position="215"/>
        <end position="369"/>
    </location>
</feature>
<dbReference type="Pfam" id="PF01609">
    <property type="entry name" value="DDE_Tnp_1"/>
    <property type="match status" value="1"/>
</dbReference>
<evidence type="ECO:0000313" key="5">
    <source>
        <dbReference type="Proteomes" id="UP000199561"/>
    </source>
</evidence>
<dbReference type="RefSeq" id="WP_218143504.1">
    <property type="nucleotide sequence ID" value="NZ_FOUF01000068.1"/>
</dbReference>
<dbReference type="InterPro" id="IPR002559">
    <property type="entry name" value="Transposase_11"/>
</dbReference>
<keyword evidence="5" id="KW-1185">Reference proteome</keyword>
<sequence length="379" mass="43049">MKRLRETLSQTWLSIQSSLFPWLSEELGPLTAKQQELVTALELIRIEEFIMTYRGYPGRPAQDRAAIARAFVAKMIYNLPTTRALLERLATDKSLRRLCGWENKHEVPDEWTFSRAFSEFAKSRLPERVHEALIRKNYAEVLVGHLSRDSTAIEAREKPVKKPVTESAPTRRGRPKQGEDRVKQQTRIERQVSGMTLSDMIADLPTACDVGTKQNSKGYKESWIGYKLHLDVADGGIPMSGVLTSASTHDSQVAIPLAYMTHERAVNLYDLMDSAYDVPQIREISQQLGHVPLIDVNPRRNQALKEEIAAENKRSRLVGHKPAEAIRYHERSTVERVNARLKDEFGGRMVRVRGHAKVMCHLMFGILVLTANQLMTLVT</sequence>
<dbReference type="PANTHER" id="PTHR35604">
    <property type="entry name" value="TRANSPOSASE INSH FOR INSERTION SEQUENCE ELEMENT IS5A-RELATED"/>
    <property type="match status" value="1"/>
</dbReference>
<dbReference type="AlphaFoldDB" id="A0A1I4V0Q6"/>
<dbReference type="Proteomes" id="UP000199561">
    <property type="component" value="Unassembled WGS sequence"/>
</dbReference>
<evidence type="ECO:0000259" key="3">
    <source>
        <dbReference type="Pfam" id="PF05598"/>
    </source>
</evidence>
<evidence type="ECO:0000256" key="1">
    <source>
        <dbReference type="SAM" id="MobiDB-lite"/>
    </source>
</evidence>
<dbReference type="EMBL" id="FOUF01000068">
    <property type="protein sequence ID" value="SFM94847.1"/>
    <property type="molecule type" value="Genomic_DNA"/>
</dbReference>
<protein>
    <submittedName>
        <fullName evidence="4">Transposase domain</fullName>
    </submittedName>
</protein>
<accession>A0A1I4V0Q6</accession>
<evidence type="ECO:0000259" key="2">
    <source>
        <dbReference type="Pfam" id="PF01609"/>
    </source>
</evidence>
<evidence type="ECO:0000313" key="4">
    <source>
        <dbReference type="EMBL" id="SFM94847.1"/>
    </source>
</evidence>
<feature type="domain" description="Transposase InsH N-terminal" evidence="3">
    <location>
        <begin position="44"/>
        <end position="117"/>
    </location>
</feature>
<gene>
    <name evidence="4" type="ORF">SAMN05421880_1681</name>
</gene>
<feature type="region of interest" description="Disordered" evidence="1">
    <location>
        <begin position="153"/>
        <end position="185"/>
    </location>
</feature>
<feature type="compositionally biased region" description="Basic and acidic residues" evidence="1">
    <location>
        <begin position="154"/>
        <end position="164"/>
    </location>
</feature>
<dbReference type="PANTHER" id="PTHR35604:SF2">
    <property type="entry name" value="TRANSPOSASE INSH FOR INSERTION SEQUENCE ELEMENT IS5A-RELATED"/>
    <property type="match status" value="1"/>
</dbReference>
<feature type="compositionally biased region" description="Basic and acidic residues" evidence="1">
    <location>
        <begin position="176"/>
        <end position="185"/>
    </location>
</feature>
<reference evidence="4 5" key="1">
    <citation type="submission" date="2016-10" db="EMBL/GenBank/DDBJ databases">
        <authorList>
            <person name="de Groot N.N."/>
        </authorList>
    </citation>
    <scope>NUCLEOTIDE SEQUENCE [LARGE SCALE GENOMIC DNA]</scope>
    <source>
        <strain evidence="4 5">Nm146</strain>
    </source>
</reference>
<proteinExistence type="predicted"/>
<name>A0A1I4V0Q6_9PROT</name>
<dbReference type="GO" id="GO:0003677">
    <property type="term" value="F:DNA binding"/>
    <property type="evidence" value="ECO:0007669"/>
    <property type="project" value="InterPro"/>
</dbReference>
<dbReference type="InterPro" id="IPR008490">
    <property type="entry name" value="Transposase_InsH_N"/>
</dbReference>
<dbReference type="GO" id="GO:0006313">
    <property type="term" value="P:DNA transposition"/>
    <property type="evidence" value="ECO:0007669"/>
    <property type="project" value="InterPro"/>
</dbReference>
<dbReference type="GO" id="GO:0004803">
    <property type="term" value="F:transposase activity"/>
    <property type="evidence" value="ECO:0007669"/>
    <property type="project" value="InterPro"/>
</dbReference>
<dbReference type="Pfam" id="PF05598">
    <property type="entry name" value="DUF772"/>
    <property type="match status" value="1"/>
</dbReference>